<reference evidence="1" key="1">
    <citation type="journal article" date="2019" name="bioRxiv">
        <title>The Genome of the Zebra Mussel, Dreissena polymorpha: A Resource for Invasive Species Research.</title>
        <authorList>
            <person name="McCartney M.A."/>
            <person name="Auch B."/>
            <person name="Kono T."/>
            <person name="Mallez S."/>
            <person name="Zhang Y."/>
            <person name="Obille A."/>
            <person name="Becker A."/>
            <person name="Abrahante J.E."/>
            <person name="Garbe J."/>
            <person name="Badalamenti J.P."/>
            <person name="Herman A."/>
            <person name="Mangelson H."/>
            <person name="Liachko I."/>
            <person name="Sullivan S."/>
            <person name="Sone E.D."/>
            <person name="Koren S."/>
            <person name="Silverstein K.A.T."/>
            <person name="Beckman K.B."/>
            <person name="Gohl D.M."/>
        </authorList>
    </citation>
    <scope>NUCLEOTIDE SEQUENCE</scope>
    <source>
        <strain evidence="1">Duluth1</strain>
        <tissue evidence="1">Whole animal</tissue>
    </source>
</reference>
<comment type="caution">
    <text evidence="1">The sequence shown here is derived from an EMBL/GenBank/DDBJ whole genome shotgun (WGS) entry which is preliminary data.</text>
</comment>
<sequence>MAAYEASAAIYIQYLNASKIHESEQYKSSFQEHLNKLQSEVATYFNQIDIRKQTIFEDIVFTSIHFSRGDKAASMKQSLIKEDELKKEKTRLELALKEINAGLNVLHLGKNKGTQNCESERTATVDGISLPDLTQEEMINTFFDT</sequence>
<keyword evidence="2" id="KW-1185">Reference proteome</keyword>
<dbReference type="Proteomes" id="UP000828390">
    <property type="component" value="Unassembled WGS sequence"/>
</dbReference>
<dbReference type="AlphaFoldDB" id="A0A9D4D382"/>
<evidence type="ECO:0000313" key="1">
    <source>
        <dbReference type="EMBL" id="KAH3737339.1"/>
    </source>
</evidence>
<accession>A0A9D4D382</accession>
<name>A0A9D4D382_DREPO</name>
<dbReference type="EMBL" id="JAIWYP010000011">
    <property type="protein sequence ID" value="KAH3737339.1"/>
    <property type="molecule type" value="Genomic_DNA"/>
</dbReference>
<proteinExistence type="predicted"/>
<organism evidence="1 2">
    <name type="scientific">Dreissena polymorpha</name>
    <name type="common">Zebra mussel</name>
    <name type="synonym">Mytilus polymorpha</name>
    <dbReference type="NCBI Taxonomy" id="45954"/>
    <lineage>
        <taxon>Eukaryota</taxon>
        <taxon>Metazoa</taxon>
        <taxon>Spiralia</taxon>
        <taxon>Lophotrochozoa</taxon>
        <taxon>Mollusca</taxon>
        <taxon>Bivalvia</taxon>
        <taxon>Autobranchia</taxon>
        <taxon>Heteroconchia</taxon>
        <taxon>Euheterodonta</taxon>
        <taxon>Imparidentia</taxon>
        <taxon>Neoheterodontei</taxon>
        <taxon>Myida</taxon>
        <taxon>Dreissenoidea</taxon>
        <taxon>Dreissenidae</taxon>
        <taxon>Dreissena</taxon>
    </lineage>
</organism>
<reference evidence="1" key="2">
    <citation type="submission" date="2020-11" db="EMBL/GenBank/DDBJ databases">
        <authorList>
            <person name="McCartney M.A."/>
            <person name="Auch B."/>
            <person name="Kono T."/>
            <person name="Mallez S."/>
            <person name="Becker A."/>
            <person name="Gohl D.M."/>
            <person name="Silverstein K.A.T."/>
            <person name="Koren S."/>
            <person name="Bechman K.B."/>
            <person name="Herman A."/>
            <person name="Abrahante J.E."/>
            <person name="Garbe J."/>
        </authorList>
    </citation>
    <scope>NUCLEOTIDE SEQUENCE</scope>
    <source>
        <strain evidence="1">Duluth1</strain>
        <tissue evidence="1">Whole animal</tissue>
    </source>
</reference>
<protein>
    <submittedName>
        <fullName evidence="1">Uncharacterized protein</fullName>
    </submittedName>
</protein>
<gene>
    <name evidence="1" type="ORF">DPMN_043922</name>
</gene>
<evidence type="ECO:0000313" key="2">
    <source>
        <dbReference type="Proteomes" id="UP000828390"/>
    </source>
</evidence>